<dbReference type="Proteomes" id="UP001141327">
    <property type="component" value="Unassembled WGS sequence"/>
</dbReference>
<evidence type="ECO:0000256" key="1">
    <source>
        <dbReference type="SAM" id="MobiDB-lite"/>
    </source>
</evidence>
<feature type="region of interest" description="Disordered" evidence="1">
    <location>
        <begin position="503"/>
        <end position="533"/>
    </location>
</feature>
<evidence type="ECO:0000313" key="4">
    <source>
        <dbReference type="Proteomes" id="UP001141327"/>
    </source>
</evidence>
<evidence type="ECO:0000256" key="2">
    <source>
        <dbReference type="SAM" id="Phobius"/>
    </source>
</evidence>
<keyword evidence="2" id="KW-1133">Transmembrane helix</keyword>
<keyword evidence="4" id="KW-1185">Reference proteome</keyword>
<comment type="caution">
    <text evidence="3">The sequence shown here is derived from an EMBL/GenBank/DDBJ whole genome shotgun (WGS) entry which is preliminary data.</text>
</comment>
<organism evidence="3 4">
    <name type="scientific">Paratrimastix pyriformis</name>
    <dbReference type="NCBI Taxonomy" id="342808"/>
    <lineage>
        <taxon>Eukaryota</taxon>
        <taxon>Metamonada</taxon>
        <taxon>Preaxostyla</taxon>
        <taxon>Paratrimastigidae</taxon>
        <taxon>Paratrimastix</taxon>
    </lineage>
</organism>
<sequence length="563" mass="61845">MGAKATTETRPKKIAALTTVRFWLFPEESSGLTSAFPRVFAGVLSAVSGFCCVFSILERFCRSPFKFFNQSTLWDLLRVIILFYASTGFIACPFYCIATGPPCRLSVPVSVHNPIITFIFSSFLIREVGAAPHFLNCQGLGALLVSRGFFGAGLLITPEPSFGDHLPVLGIAITGMPIAHHPHPRWSPPHLVLAPRCPAPRARHPAPHWGTPGGWSKMGDFLYPFRRLRNPESFSPLFRAYFCLLPFSLCPNIQNSHFRRQLALSFVIGFRITKTLEPPRHFLPNFPCNDSTVLPPSTHFSKLNPTQPCLPLFSTIITPTAHGAFPVPLTPSFQKFARQNLKVPDSNTAISRTTASIFPFTIALRIISNPVSTPSLFGIPDPYGITITHLMALGFFSLSAILEIRTREQSLPRFEKFKILTGLRPPFSRFEGAGKEISLGVRPSSCPTRDHTRHRWSISGLDREAARVLRRGAQTPSGPSEFAPVPYRGVVLRVSVITRPTSWPMPPSARSLEAPLTSVPGGSPATPPAPPGWPGPRLPCQLFRTPCSIVTTLSGFVKGAICH</sequence>
<feature type="transmembrane region" description="Helical" evidence="2">
    <location>
        <begin position="35"/>
        <end position="57"/>
    </location>
</feature>
<dbReference type="EMBL" id="JAPMOS010000053">
    <property type="protein sequence ID" value="KAJ4457156.1"/>
    <property type="molecule type" value="Genomic_DNA"/>
</dbReference>
<proteinExistence type="predicted"/>
<accession>A0ABQ8UH08</accession>
<evidence type="ECO:0000313" key="3">
    <source>
        <dbReference type="EMBL" id="KAJ4457156.1"/>
    </source>
</evidence>
<feature type="transmembrane region" description="Helical" evidence="2">
    <location>
        <begin position="77"/>
        <end position="100"/>
    </location>
</feature>
<gene>
    <name evidence="3" type="ORF">PAPYR_7450</name>
</gene>
<reference evidence="3" key="1">
    <citation type="journal article" date="2022" name="bioRxiv">
        <title>Genomics of Preaxostyla Flagellates Illuminates Evolutionary Transitions and the Path Towards Mitochondrial Loss.</title>
        <authorList>
            <person name="Novak L.V.F."/>
            <person name="Treitli S.C."/>
            <person name="Pyrih J."/>
            <person name="Halakuc P."/>
            <person name="Pipaliya S.V."/>
            <person name="Vacek V."/>
            <person name="Brzon O."/>
            <person name="Soukal P."/>
            <person name="Eme L."/>
            <person name="Dacks J.B."/>
            <person name="Karnkowska A."/>
            <person name="Elias M."/>
            <person name="Hampl V."/>
        </authorList>
    </citation>
    <scope>NUCLEOTIDE SEQUENCE</scope>
    <source>
        <strain evidence="3">RCP-MX</strain>
    </source>
</reference>
<keyword evidence="2" id="KW-0472">Membrane</keyword>
<protein>
    <submittedName>
        <fullName evidence="3">Uncharacterized protein</fullName>
    </submittedName>
</protein>
<name>A0ABQ8UH08_9EUKA</name>
<keyword evidence="2" id="KW-0812">Transmembrane</keyword>